<proteinExistence type="inferred from homology"/>
<keyword evidence="3 5" id="KW-0808">Transferase</keyword>
<dbReference type="RefSeq" id="WP_124978500.1">
    <property type="nucleotide sequence ID" value="NZ_BDQK01000003.1"/>
</dbReference>
<reference evidence="6" key="1">
    <citation type="submission" date="2017-05" db="EMBL/GenBank/DDBJ databases">
        <title>Physiological properties and genetic analysis related to exopolysaccharide production of fresh-water unicellular cyanobacterium Aphanothece sacrum, Suizenji Nori, that has been cultured as a food source in Japan.</title>
        <authorList>
            <person name="Kanesaki Y."/>
            <person name="Yoshikawa S."/>
            <person name="Ohki K."/>
        </authorList>
    </citation>
    <scope>NUCLEOTIDE SEQUENCE [LARGE SCALE GENOMIC DNA]</scope>
    <source>
        <strain evidence="6">FPU1</strain>
    </source>
</reference>
<dbReference type="SUPFAM" id="SSF53335">
    <property type="entry name" value="S-adenosyl-L-methionine-dependent methyltransferases"/>
    <property type="match status" value="1"/>
</dbReference>
<dbReference type="InterPro" id="IPR051052">
    <property type="entry name" value="Diverse_substrate_MTase"/>
</dbReference>
<dbReference type="GO" id="GO:0032259">
    <property type="term" value="P:methylation"/>
    <property type="evidence" value="ECO:0007669"/>
    <property type="project" value="UniProtKB-KW"/>
</dbReference>
<evidence type="ECO:0000256" key="2">
    <source>
        <dbReference type="ARBA" id="ARBA00022603"/>
    </source>
</evidence>
<evidence type="ECO:0000256" key="3">
    <source>
        <dbReference type="ARBA" id="ARBA00022679"/>
    </source>
</evidence>
<dbReference type="OrthoDB" id="9797252at2"/>
<name>A0A401IEP1_APHSA</name>
<evidence type="ECO:0000313" key="6">
    <source>
        <dbReference type="Proteomes" id="UP000287247"/>
    </source>
</evidence>
<evidence type="ECO:0000259" key="4">
    <source>
        <dbReference type="Pfam" id="PF08241"/>
    </source>
</evidence>
<dbReference type="InterPro" id="IPR029063">
    <property type="entry name" value="SAM-dependent_MTases_sf"/>
</dbReference>
<feature type="domain" description="Methyltransferase type 11" evidence="4">
    <location>
        <begin position="41"/>
        <end position="115"/>
    </location>
</feature>
<dbReference type="Gene3D" id="3.40.50.150">
    <property type="entry name" value="Vaccinia Virus protein VP39"/>
    <property type="match status" value="1"/>
</dbReference>
<gene>
    <name evidence="5" type="ORF">AsFPU1_1095</name>
</gene>
<keyword evidence="2 5" id="KW-0489">Methyltransferase</keyword>
<dbReference type="InterPro" id="IPR013216">
    <property type="entry name" value="Methyltransf_11"/>
</dbReference>
<dbReference type="GO" id="GO:0008757">
    <property type="term" value="F:S-adenosylmethionine-dependent methyltransferase activity"/>
    <property type="evidence" value="ECO:0007669"/>
    <property type="project" value="InterPro"/>
</dbReference>
<dbReference type="Proteomes" id="UP000287247">
    <property type="component" value="Unassembled WGS sequence"/>
</dbReference>
<keyword evidence="6" id="KW-1185">Reference proteome</keyword>
<comment type="caution">
    <text evidence="5">The sequence shown here is derived from an EMBL/GenBank/DDBJ whole genome shotgun (WGS) entry which is preliminary data.</text>
</comment>
<organism evidence="5 6">
    <name type="scientific">Aphanothece sacrum FPU1</name>
    <dbReference type="NCBI Taxonomy" id="1920663"/>
    <lineage>
        <taxon>Bacteria</taxon>
        <taxon>Bacillati</taxon>
        <taxon>Cyanobacteriota</taxon>
        <taxon>Cyanophyceae</taxon>
        <taxon>Oscillatoriophycideae</taxon>
        <taxon>Chroococcales</taxon>
        <taxon>Aphanothecaceae</taxon>
        <taxon>Aphanothece</taxon>
    </lineage>
</organism>
<dbReference type="PANTHER" id="PTHR44942:SF4">
    <property type="entry name" value="METHYLTRANSFERASE TYPE 11 DOMAIN-CONTAINING PROTEIN"/>
    <property type="match status" value="1"/>
</dbReference>
<sequence>MSFKDYFSQTASDYAIYRPHYPKNLFTFLNTLVQEHGVAWDCATGNGQVANQLVNYFDQVYASDGSEQQISQAQNNERINYFVSLAENSLLESNSIDLITVAQAFHWFNQEAFWTESPDGI</sequence>
<evidence type="ECO:0000313" key="5">
    <source>
        <dbReference type="EMBL" id="GBF79696.1"/>
    </source>
</evidence>
<dbReference type="AlphaFoldDB" id="A0A401IEP1"/>
<comment type="similarity">
    <text evidence="1">Belongs to the methyltransferase superfamily.</text>
</comment>
<protein>
    <submittedName>
        <fullName evidence="5">Methyltransferase</fullName>
    </submittedName>
</protein>
<dbReference type="Pfam" id="PF08241">
    <property type="entry name" value="Methyltransf_11"/>
    <property type="match status" value="1"/>
</dbReference>
<dbReference type="EMBL" id="BDQK01000003">
    <property type="protein sequence ID" value="GBF79696.1"/>
    <property type="molecule type" value="Genomic_DNA"/>
</dbReference>
<accession>A0A401IEP1</accession>
<evidence type="ECO:0000256" key="1">
    <source>
        <dbReference type="ARBA" id="ARBA00008361"/>
    </source>
</evidence>
<dbReference type="PANTHER" id="PTHR44942">
    <property type="entry name" value="METHYLTRANSF_11 DOMAIN-CONTAINING PROTEIN"/>
    <property type="match status" value="1"/>
</dbReference>